<dbReference type="InterPro" id="IPR050297">
    <property type="entry name" value="LipidA_mod_glycosyltrf_83"/>
</dbReference>
<feature type="transmembrane region" description="Helical" evidence="8">
    <location>
        <begin position="389"/>
        <end position="408"/>
    </location>
</feature>
<dbReference type="InterPro" id="IPR003342">
    <property type="entry name" value="ArnT-like_N"/>
</dbReference>
<keyword evidence="2" id="KW-1003">Cell membrane</keyword>
<evidence type="ECO:0000256" key="7">
    <source>
        <dbReference type="ARBA" id="ARBA00023136"/>
    </source>
</evidence>
<evidence type="ECO:0000313" key="11">
    <source>
        <dbReference type="Proteomes" id="UP000824139"/>
    </source>
</evidence>
<protein>
    <submittedName>
        <fullName evidence="10">Glycosyltransferase family 39 protein</fullName>
    </submittedName>
</protein>
<accession>A0A9D1FVA3</accession>
<feature type="transmembrane region" description="Helical" evidence="8">
    <location>
        <begin position="420"/>
        <end position="443"/>
    </location>
</feature>
<proteinExistence type="predicted"/>
<feature type="transmembrane region" description="Helical" evidence="8">
    <location>
        <begin position="193"/>
        <end position="211"/>
    </location>
</feature>
<evidence type="ECO:0000256" key="5">
    <source>
        <dbReference type="ARBA" id="ARBA00022692"/>
    </source>
</evidence>
<feature type="transmembrane region" description="Helical" evidence="8">
    <location>
        <begin position="450"/>
        <end position="472"/>
    </location>
</feature>
<comment type="caution">
    <text evidence="10">The sequence shown here is derived from an EMBL/GenBank/DDBJ whole genome shotgun (WGS) entry which is preliminary data.</text>
</comment>
<dbReference type="Pfam" id="PF02366">
    <property type="entry name" value="PMT"/>
    <property type="match status" value="1"/>
</dbReference>
<keyword evidence="7 8" id="KW-0472">Membrane</keyword>
<dbReference type="GO" id="GO:0000030">
    <property type="term" value="F:mannosyltransferase activity"/>
    <property type="evidence" value="ECO:0007669"/>
    <property type="project" value="InterPro"/>
</dbReference>
<feature type="transmembrane region" description="Helical" evidence="8">
    <location>
        <begin position="270"/>
        <end position="294"/>
    </location>
</feature>
<dbReference type="Proteomes" id="UP000824139">
    <property type="component" value="Unassembled WGS sequence"/>
</dbReference>
<feature type="transmembrane region" description="Helical" evidence="8">
    <location>
        <begin position="92"/>
        <end position="113"/>
    </location>
</feature>
<evidence type="ECO:0000256" key="8">
    <source>
        <dbReference type="SAM" id="Phobius"/>
    </source>
</evidence>
<keyword evidence="4" id="KW-0808">Transferase</keyword>
<feature type="transmembrane region" description="Helical" evidence="8">
    <location>
        <begin position="12"/>
        <end position="32"/>
    </location>
</feature>
<feature type="domain" description="ArnT-like N-terminal" evidence="9">
    <location>
        <begin position="14"/>
        <end position="234"/>
    </location>
</feature>
<dbReference type="GO" id="GO:0009103">
    <property type="term" value="P:lipopolysaccharide biosynthetic process"/>
    <property type="evidence" value="ECO:0007669"/>
    <property type="project" value="UniProtKB-ARBA"/>
</dbReference>
<evidence type="ECO:0000256" key="1">
    <source>
        <dbReference type="ARBA" id="ARBA00004651"/>
    </source>
</evidence>
<feature type="transmembrane region" description="Helical" evidence="8">
    <location>
        <begin position="356"/>
        <end position="377"/>
    </location>
</feature>
<evidence type="ECO:0000256" key="6">
    <source>
        <dbReference type="ARBA" id="ARBA00022989"/>
    </source>
</evidence>
<feature type="transmembrane region" description="Helical" evidence="8">
    <location>
        <begin position="218"/>
        <end position="236"/>
    </location>
</feature>
<feature type="transmembrane region" description="Helical" evidence="8">
    <location>
        <begin position="333"/>
        <end position="350"/>
    </location>
</feature>
<keyword evidence="3" id="KW-0328">Glycosyltransferase</keyword>
<gene>
    <name evidence="10" type="ORF">IAD41_04100</name>
</gene>
<sequence>MKKIIDFIKLHPEMFTIFGLVVVFYFIFFHNIGNYALMDVDETRYVGIARDMFNSKDFLSLYLNGDYFFEKPPLYFWGECISFGLWGVVNEFSARFPVALYGTLTCFLLYFTGKKIVSKSFGIISALILGTSMEFVILSKFAILDIVLAACTTFSTIFGFMTYFCKEENKKYFWWLFYIFSGLAVMAKGIPGFVIPFGTMFFVSIVSGRFKEIFKPKYFVIGSILFLTVVVPWHAIMLKVHDPRFFDEYIMLHHLGRFKGSETLGREQPFIFMFLTFLWGFLPWTFSAIAAAVCKIREKILMFNEQKSLAFKEKFLNLFKKFDFKKLTNEEKLLLFSSIAFTLIMLFFSISSTKLITYILPVYPFSAIILAFVWKNYIEKGAFEKSINLTAKIFGGICIFAGIASLFAKFVLPAQIYKDILIIKWFCIILVLVLGISSFVVLFKKSRIGLFAIYVIFMTVLSAWGYRLFFLMDYEFGQNDLMRMAKIAKEGGYNLATVGFGKRYSVYYYYGGQVNFYVKDIYSIIDDLFEDENMRLIVKNNDLEAIQKVINVTIIEKGRKYSLIKK</sequence>
<dbReference type="PANTHER" id="PTHR33908:SF3">
    <property type="entry name" value="UNDECAPRENYL PHOSPHATE-ALPHA-4-AMINO-4-DEOXY-L-ARABINOSE ARABINOSYL TRANSFERASE"/>
    <property type="match status" value="1"/>
</dbReference>
<dbReference type="GO" id="GO:0006493">
    <property type="term" value="P:protein O-linked glycosylation"/>
    <property type="evidence" value="ECO:0007669"/>
    <property type="project" value="InterPro"/>
</dbReference>
<evidence type="ECO:0000256" key="3">
    <source>
        <dbReference type="ARBA" id="ARBA00022676"/>
    </source>
</evidence>
<dbReference type="PANTHER" id="PTHR33908">
    <property type="entry name" value="MANNOSYLTRANSFERASE YKCB-RELATED"/>
    <property type="match status" value="1"/>
</dbReference>
<comment type="subcellular location">
    <subcellularLocation>
        <location evidence="1">Cell membrane</location>
        <topology evidence="1">Multi-pass membrane protein</topology>
    </subcellularLocation>
</comment>
<feature type="transmembrane region" description="Helical" evidence="8">
    <location>
        <begin position="143"/>
        <end position="165"/>
    </location>
</feature>
<keyword evidence="6 8" id="KW-1133">Transmembrane helix</keyword>
<evidence type="ECO:0000259" key="9">
    <source>
        <dbReference type="Pfam" id="PF02366"/>
    </source>
</evidence>
<reference evidence="10" key="1">
    <citation type="submission" date="2020-10" db="EMBL/GenBank/DDBJ databases">
        <authorList>
            <person name="Gilroy R."/>
        </authorList>
    </citation>
    <scope>NUCLEOTIDE SEQUENCE</scope>
    <source>
        <strain evidence="10">CHK152-2994</strain>
    </source>
</reference>
<dbReference type="AlphaFoldDB" id="A0A9D1FVA3"/>
<organism evidence="10 11">
    <name type="scientific">Candidatus Scatenecus faecavium</name>
    <dbReference type="NCBI Taxonomy" id="2840915"/>
    <lineage>
        <taxon>Bacteria</taxon>
        <taxon>Candidatus Scatenecus</taxon>
    </lineage>
</organism>
<dbReference type="GO" id="GO:0016763">
    <property type="term" value="F:pentosyltransferase activity"/>
    <property type="evidence" value="ECO:0007669"/>
    <property type="project" value="TreeGrafter"/>
</dbReference>
<keyword evidence="5 8" id="KW-0812">Transmembrane</keyword>
<dbReference type="GO" id="GO:0005886">
    <property type="term" value="C:plasma membrane"/>
    <property type="evidence" value="ECO:0007669"/>
    <property type="project" value="UniProtKB-SubCell"/>
</dbReference>
<dbReference type="GO" id="GO:0010041">
    <property type="term" value="P:response to iron(III) ion"/>
    <property type="evidence" value="ECO:0007669"/>
    <property type="project" value="TreeGrafter"/>
</dbReference>
<evidence type="ECO:0000256" key="4">
    <source>
        <dbReference type="ARBA" id="ARBA00022679"/>
    </source>
</evidence>
<name>A0A9D1FVA3_9BACT</name>
<reference evidence="10" key="2">
    <citation type="journal article" date="2021" name="PeerJ">
        <title>Extensive microbial diversity within the chicken gut microbiome revealed by metagenomics and culture.</title>
        <authorList>
            <person name="Gilroy R."/>
            <person name="Ravi A."/>
            <person name="Getino M."/>
            <person name="Pursley I."/>
            <person name="Horton D.L."/>
            <person name="Alikhan N.F."/>
            <person name="Baker D."/>
            <person name="Gharbi K."/>
            <person name="Hall N."/>
            <person name="Watson M."/>
            <person name="Adriaenssens E.M."/>
            <person name="Foster-Nyarko E."/>
            <person name="Jarju S."/>
            <person name="Secka A."/>
            <person name="Antonio M."/>
            <person name="Oren A."/>
            <person name="Chaudhuri R.R."/>
            <person name="La Ragione R."/>
            <person name="Hildebrand F."/>
            <person name="Pallen M.J."/>
        </authorList>
    </citation>
    <scope>NUCLEOTIDE SEQUENCE</scope>
    <source>
        <strain evidence="10">CHK152-2994</strain>
    </source>
</reference>
<evidence type="ECO:0000256" key="2">
    <source>
        <dbReference type="ARBA" id="ARBA00022475"/>
    </source>
</evidence>
<dbReference type="EMBL" id="DVJO01000089">
    <property type="protein sequence ID" value="HIS82769.1"/>
    <property type="molecule type" value="Genomic_DNA"/>
</dbReference>
<evidence type="ECO:0000313" key="10">
    <source>
        <dbReference type="EMBL" id="HIS82769.1"/>
    </source>
</evidence>